<evidence type="ECO:0000313" key="1">
    <source>
        <dbReference type="EMBL" id="KHG17949.1"/>
    </source>
</evidence>
<protein>
    <submittedName>
        <fullName evidence="1">Uncharacterized protein</fullName>
    </submittedName>
</protein>
<keyword evidence="2" id="KW-1185">Reference proteome</keyword>
<dbReference type="AlphaFoldDB" id="A0A0B0P1D4"/>
<organism evidence="1 2">
    <name type="scientific">Gossypium arboreum</name>
    <name type="common">Tree cotton</name>
    <name type="synonym">Gossypium nanking</name>
    <dbReference type="NCBI Taxonomy" id="29729"/>
    <lineage>
        <taxon>Eukaryota</taxon>
        <taxon>Viridiplantae</taxon>
        <taxon>Streptophyta</taxon>
        <taxon>Embryophyta</taxon>
        <taxon>Tracheophyta</taxon>
        <taxon>Spermatophyta</taxon>
        <taxon>Magnoliopsida</taxon>
        <taxon>eudicotyledons</taxon>
        <taxon>Gunneridae</taxon>
        <taxon>Pentapetalae</taxon>
        <taxon>rosids</taxon>
        <taxon>malvids</taxon>
        <taxon>Malvales</taxon>
        <taxon>Malvaceae</taxon>
        <taxon>Malvoideae</taxon>
        <taxon>Gossypium</taxon>
    </lineage>
</organism>
<dbReference type="EMBL" id="KN409461">
    <property type="protein sequence ID" value="KHG17949.1"/>
    <property type="molecule type" value="Genomic_DNA"/>
</dbReference>
<name>A0A0B0P1D4_GOSAR</name>
<dbReference type="Proteomes" id="UP000032142">
    <property type="component" value="Unassembled WGS sequence"/>
</dbReference>
<gene>
    <name evidence="1" type="ORF">F383_22303</name>
</gene>
<accession>A0A0B0P1D4</accession>
<proteinExistence type="predicted"/>
<sequence length="36" mass="4387">MDSLFTVNSYRRSFSSTHSREPYILRRDYHSRLNPP</sequence>
<evidence type="ECO:0000313" key="2">
    <source>
        <dbReference type="Proteomes" id="UP000032142"/>
    </source>
</evidence>
<reference evidence="2" key="1">
    <citation type="submission" date="2014-09" db="EMBL/GenBank/DDBJ databases">
        <authorList>
            <person name="Mudge J."/>
            <person name="Ramaraj T."/>
            <person name="Lindquist I.E."/>
            <person name="Bharti A.K."/>
            <person name="Sundararajan A."/>
            <person name="Cameron C.T."/>
            <person name="Woodward J.E."/>
            <person name="May G.D."/>
            <person name="Brubaker C."/>
            <person name="Broadhvest J."/>
            <person name="Wilkins T.A."/>
        </authorList>
    </citation>
    <scope>NUCLEOTIDE SEQUENCE</scope>
    <source>
        <strain evidence="2">cv. AKA8401</strain>
    </source>
</reference>